<feature type="domain" description="Aminotransferase class I/classII large" evidence="8">
    <location>
        <begin position="26"/>
        <end position="392"/>
    </location>
</feature>
<dbReference type="EC" id="2.6.1.-" evidence="7"/>
<dbReference type="Pfam" id="PF00155">
    <property type="entry name" value="Aminotran_1_2"/>
    <property type="match status" value="1"/>
</dbReference>
<dbReference type="PRINTS" id="PR00799">
    <property type="entry name" value="TRANSAMINASE"/>
</dbReference>
<evidence type="ECO:0000259" key="8">
    <source>
        <dbReference type="Pfam" id="PF00155"/>
    </source>
</evidence>
<keyword evidence="6" id="KW-0663">Pyridoxal phosphate</keyword>
<dbReference type="GO" id="GO:0008483">
    <property type="term" value="F:transaminase activity"/>
    <property type="evidence" value="ECO:0007669"/>
    <property type="project" value="UniProtKB-KW"/>
</dbReference>
<comment type="caution">
    <text evidence="9">The sequence shown here is derived from an EMBL/GenBank/DDBJ whole genome shotgun (WGS) entry which is preliminary data.</text>
</comment>
<dbReference type="Proteomes" id="UP001271640">
    <property type="component" value="Unassembled WGS sequence"/>
</dbReference>
<dbReference type="InterPro" id="IPR015421">
    <property type="entry name" value="PyrdxlP-dep_Trfase_major"/>
</dbReference>
<dbReference type="EMBL" id="VCDP01000061">
    <property type="protein sequence ID" value="MDX8000471.1"/>
    <property type="molecule type" value="Genomic_DNA"/>
</dbReference>
<dbReference type="PANTHER" id="PTHR11879:SF37">
    <property type="entry name" value="AROMATIC-AMINO-ACID AMINOTRANSFERASE"/>
    <property type="match status" value="1"/>
</dbReference>
<comment type="similarity">
    <text evidence="2 7">Belongs to the class-I pyridoxal-phosphate-dependent aminotransferase family.</text>
</comment>
<dbReference type="Gene3D" id="3.90.1150.10">
    <property type="entry name" value="Aspartate Aminotransferase, domain 1"/>
    <property type="match status" value="1"/>
</dbReference>
<dbReference type="InterPro" id="IPR015424">
    <property type="entry name" value="PyrdxlP-dep_Trfase"/>
</dbReference>
<dbReference type="CDD" id="cd00609">
    <property type="entry name" value="AAT_like"/>
    <property type="match status" value="1"/>
</dbReference>
<organism evidence="9 10">
    <name type="scientific">Xenorhabdus littoralis</name>
    <dbReference type="NCBI Taxonomy" id="2582835"/>
    <lineage>
        <taxon>Bacteria</taxon>
        <taxon>Pseudomonadati</taxon>
        <taxon>Pseudomonadota</taxon>
        <taxon>Gammaproteobacteria</taxon>
        <taxon>Enterobacterales</taxon>
        <taxon>Morganellaceae</taxon>
        <taxon>Xenorhabdus</taxon>
    </lineage>
</organism>
<dbReference type="InterPro" id="IPR000796">
    <property type="entry name" value="Asp_trans"/>
</dbReference>
<dbReference type="InterPro" id="IPR004838">
    <property type="entry name" value="NHTrfase_class1_PyrdxlP-BS"/>
</dbReference>
<evidence type="ECO:0000256" key="5">
    <source>
        <dbReference type="ARBA" id="ARBA00022679"/>
    </source>
</evidence>
<dbReference type="PROSITE" id="PS00105">
    <property type="entry name" value="AA_TRANSFER_CLASS_1"/>
    <property type="match status" value="1"/>
</dbReference>
<dbReference type="NCBIfam" id="NF006719">
    <property type="entry name" value="PRK09257.1"/>
    <property type="match status" value="1"/>
</dbReference>
<gene>
    <name evidence="9" type="ORF">FE394_15005</name>
</gene>
<dbReference type="SUPFAM" id="SSF53383">
    <property type="entry name" value="PLP-dependent transferases"/>
    <property type="match status" value="1"/>
</dbReference>
<dbReference type="Gene3D" id="3.40.640.10">
    <property type="entry name" value="Type I PLP-dependent aspartate aminotransferase-like (Major domain)"/>
    <property type="match status" value="1"/>
</dbReference>
<protein>
    <recommendedName>
        <fullName evidence="7">Aminotransferase</fullName>
        <ecNumber evidence="7">2.6.1.-</ecNumber>
    </recommendedName>
</protein>
<reference evidence="10" key="1">
    <citation type="journal article" date="2024" name="Toxins">
        <title>Genome Sequence Analysis of Native Xenorhabdus Strains Isolated from Entomopathogenic Nematodes in Argentina.</title>
        <authorList>
            <person name="Palma L."/>
            <person name="Frizzo L."/>
            <person name="Kaiser S."/>
            <person name="Berry C."/>
            <person name="Caballero P."/>
            <person name="Bode H.B."/>
            <person name="Del Valle E.E."/>
        </authorList>
    </citation>
    <scope>NUCLEOTIDE SEQUENCE [LARGE SCALE GENOMIC DNA]</scope>
    <source>
        <strain evidence="10">Reich</strain>
    </source>
</reference>
<dbReference type="InterPro" id="IPR004839">
    <property type="entry name" value="Aminotransferase_I/II_large"/>
</dbReference>
<comment type="cofactor">
    <cofactor evidence="1 7">
        <name>pyridoxal 5'-phosphate</name>
        <dbReference type="ChEBI" id="CHEBI:597326"/>
    </cofactor>
</comment>
<dbReference type="InterPro" id="IPR015422">
    <property type="entry name" value="PyrdxlP-dep_Trfase_small"/>
</dbReference>
<evidence type="ECO:0000256" key="4">
    <source>
        <dbReference type="ARBA" id="ARBA00022576"/>
    </source>
</evidence>
<dbReference type="PANTHER" id="PTHR11879">
    <property type="entry name" value="ASPARTATE AMINOTRANSFERASE"/>
    <property type="match status" value="1"/>
</dbReference>
<evidence type="ECO:0000256" key="1">
    <source>
        <dbReference type="ARBA" id="ARBA00001933"/>
    </source>
</evidence>
<evidence type="ECO:0000313" key="10">
    <source>
        <dbReference type="Proteomes" id="UP001271640"/>
    </source>
</evidence>
<accession>A0ABU4SPG1</accession>
<keyword evidence="4 7" id="KW-0032">Aminotransferase</keyword>
<keyword evidence="5 7" id="KW-0808">Transferase</keyword>
<evidence type="ECO:0000256" key="3">
    <source>
        <dbReference type="ARBA" id="ARBA00011738"/>
    </source>
</evidence>
<evidence type="ECO:0000313" key="9">
    <source>
        <dbReference type="EMBL" id="MDX8000471.1"/>
    </source>
</evidence>
<sequence length="400" mass="44749">MFQNVDAYAGDPILSLVEEFKKDPRTDKINLSIGLYYDEQGITPQLQSVATAEKQICALPQSASLYLPMEGLLAYRVAIQELLFGKDHPLLKQKRIATIQTVGGSGALKVGADFLHRYFPDSEVWCSDPTWENHASIFAGAGIKVNYYPYFDNKTKGVKFDEMLAKLKQLPAKSIILMHPCCHNPTGSDLTNDQWDQVVQVTEERELIPFFDIAYQGFAEGMEEDTYAIRAMANAGLPCLVSNSFSKIFSLYGERVGGLSIIGDDAETTECILGQLKASVRRIYSSPPNFGAQVVAGVLGNPELKKQWLDEVEQMRLRMREMRTVLVNALQQALPETNFDHLLNQRGMFSYTGFSREQVDRLREEFGVYLVGTGRVCMAGVNHHNVQRIAETFAAVSDHN</sequence>
<keyword evidence="10" id="KW-1185">Reference proteome</keyword>
<comment type="subunit">
    <text evidence="3">Homodimer.</text>
</comment>
<evidence type="ECO:0000256" key="7">
    <source>
        <dbReference type="RuleBase" id="RU000481"/>
    </source>
</evidence>
<proteinExistence type="inferred from homology"/>
<dbReference type="RefSeq" id="WP_319927179.1">
    <property type="nucleotide sequence ID" value="NZ_VCDP01000061.1"/>
</dbReference>
<evidence type="ECO:0000256" key="2">
    <source>
        <dbReference type="ARBA" id="ARBA00007441"/>
    </source>
</evidence>
<name>A0ABU4SPG1_9GAMM</name>
<evidence type="ECO:0000256" key="6">
    <source>
        <dbReference type="ARBA" id="ARBA00022898"/>
    </source>
</evidence>